<dbReference type="RefSeq" id="XP_034010701.1">
    <property type="nucleotide sequence ID" value="XM_034157400.1"/>
</dbReference>
<dbReference type="OMA" id="VTISAWR"/>
<dbReference type="GeneID" id="54783169"/>
<reference evidence="1 2" key="1">
    <citation type="submission" date="2019-07" db="EMBL/GenBank/DDBJ databases">
        <title>Genome assembly of two rare yeast pathogens: Diutina rugosa and Trichomonascus ciferrii.</title>
        <authorList>
            <person name="Mixao V."/>
            <person name="Saus E."/>
            <person name="Hansen A."/>
            <person name="Lass-Flor C."/>
            <person name="Gabaldon T."/>
        </authorList>
    </citation>
    <scope>NUCLEOTIDE SEQUENCE [LARGE SCALE GENOMIC DNA]</scope>
    <source>
        <strain evidence="1 2">CBS 613</strain>
    </source>
</reference>
<gene>
    <name evidence="1" type="ORF">DIURU_004518</name>
</gene>
<dbReference type="Gene3D" id="1.10.8.80">
    <property type="entry name" value="Magnesium chelatase subunit I, C-Terminal domain"/>
    <property type="match status" value="1"/>
</dbReference>
<sequence length="287" mass="32590">MSTLEAAITLALAGHRHIAVTSDVPSESVAQIQSCVPNSEVVDVSTTLPPPQSTTVTIWTQVQQADDTTQRQLYEYLKQPYEYGIVIMVLDVALVASVKLYPYLKEHFWFSVYPPNGDKCSPIDASEVSRIRSAVPEVYVSPDIKRYIHSLIIFTRQHRMASLAPKSVRLPTTAIDGVRDLAVTISAWRHQKFVAPDTVKIAYKRVAYWLVDWETNRQFAVAESRNNDEELEKRYKLASMAGDWYGSDYDAIQRYIQKYRSRHQSNSPTGRSNTIVEDVLVKVRPPI</sequence>
<accession>A0A642UJD4</accession>
<proteinExistence type="predicted"/>
<name>A0A642UJD4_DIURU</name>
<comment type="caution">
    <text evidence="1">The sequence shown here is derived from an EMBL/GenBank/DDBJ whole genome shotgun (WGS) entry which is preliminary data.</text>
</comment>
<evidence type="ECO:0000313" key="1">
    <source>
        <dbReference type="EMBL" id="KAA8898898.1"/>
    </source>
</evidence>
<keyword evidence="2" id="KW-1185">Reference proteome</keyword>
<dbReference type="VEuPathDB" id="FungiDB:DIURU_004518"/>
<protein>
    <submittedName>
        <fullName evidence="1">Uncharacterized protein</fullName>
    </submittedName>
</protein>
<evidence type="ECO:0000313" key="2">
    <source>
        <dbReference type="Proteomes" id="UP000449547"/>
    </source>
</evidence>
<dbReference type="OrthoDB" id="5582146at2759"/>
<dbReference type="EMBL" id="SWFT01000133">
    <property type="protein sequence ID" value="KAA8898898.1"/>
    <property type="molecule type" value="Genomic_DNA"/>
</dbReference>
<dbReference type="AlphaFoldDB" id="A0A642UJD4"/>
<dbReference type="Proteomes" id="UP000449547">
    <property type="component" value="Unassembled WGS sequence"/>
</dbReference>
<organism evidence="1 2">
    <name type="scientific">Diutina rugosa</name>
    <name type="common">Yeast</name>
    <name type="synonym">Candida rugosa</name>
    <dbReference type="NCBI Taxonomy" id="5481"/>
    <lineage>
        <taxon>Eukaryota</taxon>
        <taxon>Fungi</taxon>
        <taxon>Dikarya</taxon>
        <taxon>Ascomycota</taxon>
        <taxon>Saccharomycotina</taxon>
        <taxon>Pichiomycetes</taxon>
        <taxon>Debaryomycetaceae</taxon>
        <taxon>Diutina</taxon>
    </lineage>
</organism>